<dbReference type="SUPFAM" id="SSF46548">
    <property type="entry name" value="alpha-helical ferredoxin"/>
    <property type="match status" value="1"/>
</dbReference>
<dbReference type="GO" id="GO:0046872">
    <property type="term" value="F:metal ion binding"/>
    <property type="evidence" value="ECO:0007669"/>
    <property type="project" value="UniProtKB-KW"/>
</dbReference>
<comment type="caution">
    <text evidence="5">The sequence shown here is derived from an EMBL/GenBank/DDBJ whole genome shotgun (WGS) entry which is preliminary data.</text>
</comment>
<feature type="domain" description="4Fe-4S ferredoxin-type" evidence="4">
    <location>
        <begin position="211"/>
        <end position="242"/>
    </location>
</feature>
<dbReference type="PANTHER" id="PTHR40447:SF1">
    <property type="entry name" value="ANAEROBIC SULFITE REDUCTASE SUBUNIT A"/>
    <property type="match status" value="1"/>
</dbReference>
<dbReference type="InterPro" id="IPR017900">
    <property type="entry name" value="4Fe4S_Fe_S_CS"/>
</dbReference>
<reference evidence="5" key="1">
    <citation type="journal article" date="2020" name="mSystems">
        <title>Genome- and Community-Level Interaction Insights into Carbon Utilization and Element Cycling Functions of Hydrothermarchaeota in Hydrothermal Sediment.</title>
        <authorList>
            <person name="Zhou Z."/>
            <person name="Liu Y."/>
            <person name="Xu W."/>
            <person name="Pan J."/>
            <person name="Luo Z.H."/>
            <person name="Li M."/>
        </authorList>
    </citation>
    <scope>NUCLEOTIDE SEQUENCE [LARGE SCALE GENOMIC DNA]</scope>
    <source>
        <strain evidence="5">HyVt-80</strain>
    </source>
</reference>
<dbReference type="PROSITE" id="PS00198">
    <property type="entry name" value="4FE4S_FER_1"/>
    <property type="match status" value="1"/>
</dbReference>
<feature type="domain" description="4Fe-4S ferredoxin-type" evidence="4">
    <location>
        <begin position="290"/>
        <end position="318"/>
    </location>
</feature>
<proteinExistence type="predicted"/>
<dbReference type="InterPro" id="IPR009051">
    <property type="entry name" value="Helical_ferredxn"/>
</dbReference>
<dbReference type="PANTHER" id="PTHR40447">
    <property type="entry name" value="ANAEROBIC SULFITE REDUCTASE SUBUNIT A"/>
    <property type="match status" value="1"/>
</dbReference>
<protein>
    <recommendedName>
        <fullName evidence="4">4Fe-4S ferredoxin-type domain-containing protein</fullName>
    </recommendedName>
</protein>
<sequence>MLCYPDEFISYLLETGKTVYAPFKHGDEYFFEILTEENKDAVSLGGFRPADPIKMLLFPARVELLDIPKFPETIVLGVNNCDLQAVGFLDKALLGEYPDPYYSEIRKRTLLIGVDCKEVKESCHCILQGYKPYPESVYDLAISEVGGMFVLKSGSEKGEGLLEDFSKGHSVMNDIPDIDRVIETNRELIKRELVELNSGWSIASHTEERKLEPSQEMVDSCIECGGCNFVCPTCYCFMLNDESRKAHFSKVRSWDACQLKGYARVAGGGNPRAALYERFNHRYSCKFTYTIRQFGISACTGCGRCIDVCPANIDIRNAARKLTIKK</sequence>
<evidence type="ECO:0000259" key="4">
    <source>
        <dbReference type="PROSITE" id="PS51379"/>
    </source>
</evidence>
<dbReference type="GO" id="GO:0051536">
    <property type="term" value="F:iron-sulfur cluster binding"/>
    <property type="evidence" value="ECO:0007669"/>
    <property type="project" value="UniProtKB-KW"/>
</dbReference>
<evidence type="ECO:0000256" key="2">
    <source>
        <dbReference type="ARBA" id="ARBA00023004"/>
    </source>
</evidence>
<keyword evidence="3" id="KW-0411">Iron-sulfur</keyword>
<dbReference type="InterPro" id="IPR017896">
    <property type="entry name" value="4Fe4S_Fe-S-bd"/>
</dbReference>
<accession>A0A7C5I1B8</accession>
<keyword evidence="2" id="KW-0408">Iron</keyword>
<keyword evidence="1" id="KW-0479">Metal-binding</keyword>
<evidence type="ECO:0000313" key="5">
    <source>
        <dbReference type="EMBL" id="HHF08930.1"/>
    </source>
</evidence>
<dbReference type="Gene3D" id="1.10.1060.10">
    <property type="entry name" value="Alpha-helical ferredoxin"/>
    <property type="match status" value="1"/>
</dbReference>
<dbReference type="EMBL" id="DRTH01000247">
    <property type="protein sequence ID" value="HHF08930.1"/>
    <property type="molecule type" value="Genomic_DNA"/>
</dbReference>
<evidence type="ECO:0000256" key="1">
    <source>
        <dbReference type="ARBA" id="ARBA00022723"/>
    </source>
</evidence>
<dbReference type="Pfam" id="PF17179">
    <property type="entry name" value="Fer4_22"/>
    <property type="match status" value="1"/>
</dbReference>
<gene>
    <name evidence="5" type="ORF">ENL26_04115</name>
</gene>
<dbReference type="PROSITE" id="PS51379">
    <property type="entry name" value="4FE4S_FER_2"/>
    <property type="match status" value="2"/>
</dbReference>
<name>A0A7C5I1B8_9BACT</name>
<evidence type="ECO:0000256" key="3">
    <source>
        <dbReference type="ARBA" id="ARBA00023014"/>
    </source>
</evidence>
<dbReference type="Proteomes" id="UP000886129">
    <property type="component" value="Unassembled WGS sequence"/>
</dbReference>
<organism evidence="5">
    <name type="scientific">Kosmotoga arenicorallina</name>
    <dbReference type="NCBI Taxonomy" id="688066"/>
    <lineage>
        <taxon>Bacteria</taxon>
        <taxon>Thermotogati</taxon>
        <taxon>Thermotogota</taxon>
        <taxon>Thermotogae</taxon>
        <taxon>Kosmotogales</taxon>
        <taxon>Kosmotogaceae</taxon>
        <taxon>Kosmotoga</taxon>
    </lineage>
</organism>
<dbReference type="AlphaFoldDB" id="A0A7C5I1B8"/>